<name>F2NME5_MARHT</name>
<evidence type="ECO:0008006" key="3">
    <source>
        <dbReference type="Google" id="ProtNLM"/>
    </source>
</evidence>
<dbReference type="HOGENOM" id="CLU_590266_0_0_0"/>
<proteinExistence type="predicted"/>
<keyword evidence="2" id="KW-1185">Reference proteome</keyword>
<organism evidence="1 2">
    <name type="scientific">Marinithermus hydrothermalis (strain DSM 14884 / JCM 11576 / T1)</name>
    <dbReference type="NCBI Taxonomy" id="869210"/>
    <lineage>
        <taxon>Bacteria</taxon>
        <taxon>Thermotogati</taxon>
        <taxon>Deinococcota</taxon>
        <taxon>Deinococci</taxon>
        <taxon>Thermales</taxon>
        <taxon>Thermaceae</taxon>
        <taxon>Marinithermus</taxon>
    </lineage>
</organism>
<dbReference type="Proteomes" id="UP000007030">
    <property type="component" value="Chromosome"/>
</dbReference>
<evidence type="ECO:0000313" key="2">
    <source>
        <dbReference type="Proteomes" id="UP000007030"/>
    </source>
</evidence>
<dbReference type="AlphaFoldDB" id="F2NME5"/>
<protein>
    <recommendedName>
        <fullName evidence="3">DUF5723 domain-containing protein</fullName>
    </recommendedName>
</protein>
<dbReference type="RefSeq" id="WP_013703880.1">
    <property type="nucleotide sequence ID" value="NC_015387.1"/>
</dbReference>
<gene>
    <name evidence="1" type="ordered locus">Marky_1091</name>
</gene>
<dbReference type="eggNOG" id="ENOG502ZB88">
    <property type="taxonomic scope" value="Bacteria"/>
</dbReference>
<reference evidence="1 2" key="1">
    <citation type="journal article" date="2012" name="Stand. Genomic Sci.">
        <title>Complete genome sequence of the aerobic, heterotroph Marinithermus hydrothermalis type strain (T1(T)) from a deep-sea hydrothermal vent chimney.</title>
        <authorList>
            <person name="Copeland A."/>
            <person name="Gu W."/>
            <person name="Yasawong M."/>
            <person name="Lapidus A."/>
            <person name="Lucas S."/>
            <person name="Deshpande S."/>
            <person name="Pagani I."/>
            <person name="Tapia R."/>
            <person name="Cheng J.F."/>
            <person name="Goodwin L.A."/>
            <person name="Pitluck S."/>
            <person name="Liolios K."/>
            <person name="Ivanova N."/>
            <person name="Mavromatis K."/>
            <person name="Mikhailova N."/>
            <person name="Pati A."/>
            <person name="Chen A."/>
            <person name="Palaniappan K."/>
            <person name="Land M."/>
            <person name="Pan C."/>
            <person name="Brambilla E.M."/>
            <person name="Rohde M."/>
            <person name="Tindall B.J."/>
            <person name="Sikorski J."/>
            <person name="Goker M."/>
            <person name="Detter J.C."/>
            <person name="Bristow J."/>
            <person name="Eisen J.A."/>
            <person name="Markowitz V."/>
            <person name="Hugenholtz P."/>
            <person name="Kyrpides N.C."/>
            <person name="Klenk H.P."/>
            <person name="Woyke T."/>
        </authorList>
    </citation>
    <scope>NUCLEOTIDE SEQUENCE [LARGE SCALE GENOMIC DNA]</scope>
    <source>
        <strain evidence="2">DSM 14884 / JCM 11576 / T1</strain>
    </source>
</reference>
<sequence>MKRTVILTILALSGLGWAQGVRSLGMGGVTLPGPWAAPLNPAYAALPGDATSSVAATPLPLGLVNLVLRPETNPFTFFTNRTVFKNNFDALAFYDQVSRPYEFLINPAQSPSEVVFEVSADGVRLTDGDGTPLSLEFTSTPSHTPSTHLTPPPFLRFPVPLGLPGLELELGLFASGGNLRFTPSEALKTALAQGQFEPNTTYTLDGTAQAQAGVNLGLSYAAALPPVPGFSGDVAWGTRLQGFYGLGMIDATVTAQTTTDANRIPNATEFTTTAFYAYPGRGFGYGLRADLGLAVRTEQVELGVGVLNAAGFVQWSGVRAEITPDGTLTEQPEVRTTSGAAPYVFANAAYRIPVAEASTVLVGADLGFGETIQGHAGLEYALGPFRIRGGIGWEEAFRFGVGAGYQASGVSLDAALTTHRAPLTGDPVYGIAVSLGFGL</sequence>
<dbReference type="STRING" id="869210.Marky_1091"/>
<evidence type="ECO:0000313" key="1">
    <source>
        <dbReference type="EMBL" id="AEB11833.1"/>
    </source>
</evidence>
<dbReference type="OrthoDB" id="24253at2"/>
<dbReference type="EMBL" id="CP002630">
    <property type="protein sequence ID" value="AEB11833.1"/>
    <property type="molecule type" value="Genomic_DNA"/>
</dbReference>
<dbReference type="KEGG" id="mhd:Marky_1091"/>
<accession>F2NME5</accession>